<keyword evidence="9" id="KW-0963">Cytoplasm</keyword>
<keyword evidence="7 9" id="KW-0411">Iron-sulfur</keyword>
<keyword evidence="6 9" id="KW-0408">Iron</keyword>
<evidence type="ECO:0000256" key="4">
    <source>
        <dbReference type="ARBA" id="ARBA00022691"/>
    </source>
</evidence>
<dbReference type="SUPFAM" id="SSF102114">
    <property type="entry name" value="Radical SAM enzymes"/>
    <property type="match status" value="1"/>
</dbReference>
<dbReference type="EMBL" id="LSDB01000023">
    <property type="protein sequence ID" value="KXB58023.1"/>
    <property type="molecule type" value="Genomic_DNA"/>
</dbReference>
<dbReference type="PROSITE" id="PS51918">
    <property type="entry name" value="RADICAL_SAM"/>
    <property type="match status" value="1"/>
</dbReference>
<dbReference type="Pfam" id="PF04055">
    <property type="entry name" value="Radical_SAM"/>
    <property type="match status" value="1"/>
</dbReference>
<dbReference type="SMART" id="SM00729">
    <property type="entry name" value="Elp3"/>
    <property type="match status" value="1"/>
</dbReference>
<comment type="function">
    <text evidence="9">Probably acts as a heme chaperone, transferring heme to an unknown acceptor. Binds one molecule of heme per monomer, possibly covalently. Binds 1 [4Fe-4S] cluster. The cluster is coordinated with 3 cysteines and an exchangeable S-adenosyl-L-methionine.</text>
</comment>
<dbReference type="Pfam" id="PF06969">
    <property type="entry name" value="HemN_C"/>
    <property type="match status" value="1"/>
</dbReference>
<dbReference type="SFLD" id="SFLDF00288">
    <property type="entry name" value="HemN-like__clustered_with_nucl"/>
    <property type="match status" value="1"/>
</dbReference>
<dbReference type="InterPro" id="IPR034505">
    <property type="entry name" value="Coproporphyrinogen-III_oxidase"/>
</dbReference>
<dbReference type="InterPro" id="IPR010723">
    <property type="entry name" value="HemN_C"/>
</dbReference>
<dbReference type="PANTHER" id="PTHR13932:SF5">
    <property type="entry name" value="RADICAL S-ADENOSYL METHIONINE DOMAIN-CONTAINING PROTEIN 1, MITOCHONDRIAL"/>
    <property type="match status" value="1"/>
</dbReference>
<protein>
    <recommendedName>
        <fullName evidence="2 9">Heme chaperone HemW</fullName>
    </recommendedName>
</protein>
<keyword evidence="9" id="KW-0004">4Fe-4S</keyword>
<evidence type="ECO:0000256" key="1">
    <source>
        <dbReference type="ARBA" id="ARBA00006100"/>
    </source>
</evidence>
<dbReference type="RefSeq" id="WP_232297357.1">
    <property type="nucleotide sequence ID" value="NZ_KQ959874.1"/>
</dbReference>
<dbReference type="SFLD" id="SFLDF00562">
    <property type="entry name" value="HemN-like__clustered_with_heat"/>
    <property type="match status" value="1"/>
</dbReference>
<evidence type="ECO:0000259" key="10">
    <source>
        <dbReference type="PROSITE" id="PS51918"/>
    </source>
</evidence>
<dbReference type="NCBIfam" id="TIGR00539">
    <property type="entry name" value="hemN_rel"/>
    <property type="match status" value="1"/>
</dbReference>
<dbReference type="Gene3D" id="3.20.20.70">
    <property type="entry name" value="Aldolase class I"/>
    <property type="match status" value="1"/>
</dbReference>
<dbReference type="InterPro" id="IPR058240">
    <property type="entry name" value="rSAM_sf"/>
</dbReference>
<dbReference type="SFLD" id="SFLDS00029">
    <property type="entry name" value="Radical_SAM"/>
    <property type="match status" value="1"/>
</dbReference>
<evidence type="ECO:0000256" key="2">
    <source>
        <dbReference type="ARBA" id="ARBA00017228"/>
    </source>
</evidence>
<evidence type="ECO:0000256" key="7">
    <source>
        <dbReference type="ARBA" id="ARBA00023014"/>
    </source>
</evidence>
<dbReference type="CDD" id="cd01335">
    <property type="entry name" value="Radical_SAM"/>
    <property type="match status" value="1"/>
</dbReference>
<keyword evidence="4 9" id="KW-0949">S-adenosyl-L-methionine</keyword>
<keyword evidence="5 9" id="KW-0479">Metal-binding</keyword>
<dbReference type="Proteomes" id="UP000070467">
    <property type="component" value="Unassembled WGS sequence"/>
</dbReference>
<comment type="similarity">
    <text evidence="1">Belongs to the anaerobic coproporphyrinogen-III oxidase family. HemW subfamily.</text>
</comment>
<dbReference type="InterPro" id="IPR013785">
    <property type="entry name" value="Aldolase_TIM"/>
</dbReference>
<evidence type="ECO:0000256" key="3">
    <source>
        <dbReference type="ARBA" id="ARBA00022617"/>
    </source>
</evidence>
<sequence>MNNIMRNLKGIYIHIPFCKYICTYCNFNKFYIQNQPVDEYIDCLVKEIDNIGNYDDIITIYIGGGTPSSLSFSQIIKLLEIIKKNINIDNIKEYTFEANPEDLTIEKIKILKKYGVNRVSIGVQTLNEDILKSIGRGHSKKDVDNAVKNLKKVGINNINIDLMFSLPNQTMLDLKKSIIEILSYDISHISCYSLILEQRTKLYNQVKKNKIILPDNEVELNMYKYVIKTLSENGFNQYEISNFSKKGFESIHNTNYWRNMEYYGVGAGAHGYINGVRYRNIASVKFYIDEINKKNNAIIEKNKLTLKEKVEEEFFLGLRLLKGVNLDNIDEKYHIDCRKIYNETIFKHLSNGNLVLKDSILKFEYKGLFNGNDVFSDFIIL</sequence>
<keyword evidence="12" id="KW-1185">Reference proteome</keyword>
<reference evidence="11 12" key="1">
    <citation type="submission" date="2016-01" db="EMBL/GenBank/DDBJ databases">
        <authorList>
            <person name="Mitreva M."/>
            <person name="Pepin K.H."/>
            <person name="Mihindukulasuriya K.A."/>
            <person name="Fulton R."/>
            <person name="Fronick C."/>
            <person name="O'Laughlin M."/>
            <person name="Miner T."/>
            <person name="Herter B."/>
            <person name="Rosa B.A."/>
            <person name="Cordes M."/>
            <person name="Tomlinson C."/>
            <person name="Wollam A."/>
            <person name="Palsikar V.B."/>
            <person name="Mardis E.R."/>
            <person name="Wilson R.K."/>
        </authorList>
    </citation>
    <scope>NUCLEOTIDE SEQUENCE [LARGE SCALE GENOMIC DNA]</scope>
    <source>
        <strain evidence="11 12">KA00071</strain>
    </source>
</reference>
<evidence type="ECO:0000256" key="6">
    <source>
        <dbReference type="ARBA" id="ARBA00023004"/>
    </source>
</evidence>
<dbReference type="InterPro" id="IPR007197">
    <property type="entry name" value="rSAM"/>
</dbReference>
<keyword evidence="3 9" id="KW-0349">Heme</keyword>
<proteinExistence type="inferred from homology"/>
<evidence type="ECO:0000313" key="12">
    <source>
        <dbReference type="Proteomes" id="UP000070467"/>
    </source>
</evidence>
<feature type="domain" description="Radical SAM core" evidence="10">
    <location>
        <begin position="3"/>
        <end position="236"/>
    </location>
</feature>
<keyword evidence="8 9" id="KW-0143">Chaperone</keyword>
<evidence type="ECO:0000256" key="9">
    <source>
        <dbReference type="RuleBase" id="RU364116"/>
    </source>
</evidence>
<dbReference type="InterPro" id="IPR006638">
    <property type="entry name" value="Elp3/MiaA/NifB-like_rSAM"/>
</dbReference>
<organism evidence="11 12">
    <name type="scientific">Gemelliphila asaccharolytica</name>
    <dbReference type="NCBI Taxonomy" id="502393"/>
    <lineage>
        <taxon>Bacteria</taxon>
        <taxon>Bacillati</taxon>
        <taxon>Bacillota</taxon>
        <taxon>Bacilli</taxon>
        <taxon>Bacillales</taxon>
        <taxon>Gemellaceae</taxon>
        <taxon>Gemelliphila</taxon>
    </lineage>
</organism>
<comment type="caution">
    <text evidence="11">The sequence shown here is derived from an EMBL/GenBank/DDBJ whole genome shotgun (WGS) entry which is preliminary data.</text>
</comment>
<dbReference type="SFLD" id="SFLDG01082">
    <property type="entry name" value="B12-binding_domain_containing"/>
    <property type="match status" value="1"/>
</dbReference>
<accession>A0ABR5TLW5</accession>
<gene>
    <name evidence="11" type="ORF">HMPREF1871_00689</name>
</gene>
<dbReference type="InterPro" id="IPR004559">
    <property type="entry name" value="HemW-like"/>
</dbReference>
<comment type="subcellular location">
    <subcellularLocation>
        <location evidence="9">Cytoplasm</location>
    </subcellularLocation>
</comment>
<dbReference type="SFLD" id="SFLDG01065">
    <property type="entry name" value="anaerobic_coproporphyrinogen-I"/>
    <property type="match status" value="1"/>
</dbReference>
<evidence type="ECO:0000256" key="5">
    <source>
        <dbReference type="ARBA" id="ARBA00022723"/>
    </source>
</evidence>
<name>A0ABR5TLW5_9BACL</name>
<evidence type="ECO:0000313" key="11">
    <source>
        <dbReference type="EMBL" id="KXB58023.1"/>
    </source>
</evidence>
<dbReference type="PANTHER" id="PTHR13932">
    <property type="entry name" value="COPROPORPHYRINIGEN III OXIDASE"/>
    <property type="match status" value="1"/>
</dbReference>
<evidence type="ECO:0000256" key="8">
    <source>
        <dbReference type="ARBA" id="ARBA00023186"/>
    </source>
</evidence>